<proteinExistence type="predicted"/>
<dbReference type="InterPro" id="IPR052907">
    <property type="entry name" value="Beta-lactamase/esterase"/>
</dbReference>
<evidence type="ECO:0000313" key="3">
    <source>
        <dbReference type="Proteomes" id="UP000239494"/>
    </source>
</evidence>
<dbReference type="OrthoDB" id="3422781at2"/>
<evidence type="ECO:0000313" key="2">
    <source>
        <dbReference type="EMBL" id="PRY43870.1"/>
    </source>
</evidence>
<dbReference type="SUPFAM" id="SSF56601">
    <property type="entry name" value="beta-lactamase/transpeptidase-like"/>
    <property type="match status" value="1"/>
</dbReference>
<sequence length="364" mass="38885">MAEVEGTFDERFGAVRDAFAASLDNEDVGASVAVDVGGELVVDLWGGYADEARTVPWGQDTIVNVWSSTKPMAALCVLVLADRGELDLDAPVARYWPEFAAEDKGGVLVRHVLSHTSGLPSWTEPTTVQELYDWDLVTGRLAAQRARAEPGTEACYHSVTQGYLVGELVRRVTGRTCGEFFAEELAGPLGADFHIGLAAEHDHRVAPVIPPPETAPWTNDAGIEPNPLVPPEVANTPEWRRAEIPSAGGHGNARSMARVQSVLACGGEVRGVRLLSEAGCRRVREVQYEGLDLVLGTTVRWGLGYGVNGATCSWGGWGGSMVLVDLDARMTVAFAMNQMLDKGSLGDERALGLVMAAYGALAEQ</sequence>
<dbReference type="Gene3D" id="3.40.710.10">
    <property type="entry name" value="DD-peptidase/beta-lactamase superfamily"/>
    <property type="match status" value="1"/>
</dbReference>
<accession>A0A2T0TDY4</accession>
<dbReference type="EMBL" id="PVTF01000003">
    <property type="protein sequence ID" value="PRY43870.1"/>
    <property type="molecule type" value="Genomic_DNA"/>
</dbReference>
<dbReference type="Proteomes" id="UP000239494">
    <property type="component" value="Unassembled WGS sequence"/>
</dbReference>
<dbReference type="PANTHER" id="PTHR43319">
    <property type="entry name" value="BETA-LACTAMASE-RELATED"/>
    <property type="match status" value="1"/>
</dbReference>
<keyword evidence="3" id="KW-1185">Reference proteome</keyword>
<dbReference type="Pfam" id="PF00144">
    <property type="entry name" value="Beta-lactamase"/>
    <property type="match status" value="1"/>
</dbReference>
<dbReference type="RefSeq" id="WP_106187380.1">
    <property type="nucleotide sequence ID" value="NZ_PVTF01000003.1"/>
</dbReference>
<gene>
    <name evidence="2" type="ORF">CLV43_103619</name>
</gene>
<dbReference type="InterPro" id="IPR001466">
    <property type="entry name" value="Beta-lactam-related"/>
</dbReference>
<reference evidence="2 3" key="1">
    <citation type="submission" date="2018-03" db="EMBL/GenBank/DDBJ databases">
        <title>Genomic Encyclopedia of Archaeal and Bacterial Type Strains, Phase II (KMG-II): from individual species to whole genera.</title>
        <authorList>
            <person name="Goeker M."/>
        </authorList>
    </citation>
    <scope>NUCLEOTIDE SEQUENCE [LARGE SCALE GENOMIC DNA]</scope>
    <source>
        <strain evidence="2 3">DSM 44720</strain>
    </source>
</reference>
<evidence type="ECO:0000259" key="1">
    <source>
        <dbReference type="Pfam" id="PF00144"/>
    </source>
</evidence>
<feature type="domain" description="Beta-lactamase-related" evidence="1">
    <location>
        <begin position="28"/>
        <end position="341"/>
    </location>
</feature>
<protein>
    <submittedName>
        <fullName evidence="2">CubicO group peptidase (Beta-lactamase class C family)</fullName>
    </submittedName>
</protein>
<organism evidence="2 3">
    <name type="scientific">Umezawaea tangerina</name>
    <dbReference type="NCBI Taxonomy" id="84725"/>
    <lineage>
        <taxon>Bacteria</taxon>
        <taxon>Bacillati</taxon>
        <taxon>Actinomycetota</taxon>
        <taxon>Actinomycetes</taxon>
        <taxon>Pseudonocardiales</taxon>
        <taxon>Pseudonocardiaceae</taxon>
        <taxon>Umezawaea</taxon>
    </lineage>
</organism>
<name>A0A2T0TDY4_9PSEU</name>
<dbReference type="PANTHER" id="PTHR43319:SF3">
    <property type="entry name" value="BETA-LACTAMASE-RELATED DOMAIN-CONTAINING PROTEIN"/>
    <property type="match status" value="1"/>
</dbReference>
<dbReference type="InterPro" id="IPR012338">
    <property type="entry name" value="Beta-lactam/transpept-like"/>
</dbReference>
<dbReference type="AlphaFoldDB" id="A0A2T0TDY4"/>
<comment type="caution">
    <text evidence="2">The sequence shown here is derived from an EMBL/GenBank/DDBJ whole genome shotgun (WGS) entry which is preliminary data.</text>
</comment>